<evidence type="ECO:0000259" key="3">
    <source>
        <dbReference type="PROSITE" id="PS50157"/>
    </source>
</evidence>
<dbReference type="AlphaFoldDB" id="A0A9P4I9F6"/>
<feature type="region of interest" description="Disordered" evidence="2">
    <location>
        <begin position="615"/>
        <end position="695"/>
    </location>
</feature>
<comment type="caution">
    <text evidence="4">The sequence shown here is derived from an EMBL/GenBank/DDBJ whole genome shotgun (WGS) entry which is preliminary data.</text>
</comment>
<sequence>MDFISTQKSRQPRPSPDVFTLIREPQPPIRERQQSSKAVVSSETEQPKPIMLHETKKDLSLLGAVDESHGKAIERPASTAVTLAELPLVASLRESLSPADFERVFTLLKGTQFGRPGFLSPHLRRSSERPTSLRSTTSRDSGYSTATAHSADTGIDVPAFGRVSIKDDRSLGEVSQTRAQKRLPAIPSDMIPSRRKVANRAMYTDHPVTYGISARTSGHTKTLKSLKHPSPTPDEYYQGLPHKQQFPPLLNDPQSNGYSTNELDMKRPTVQRPRVSPPDNKYFNDSSANPRKVQKYVCTICDTKFIRKSDWKQHEERLHERFSYWRCPDCNVDRLLSRNQFKQHHKQHHKQVHNYNFCPHADAAEIHLRKRTAWGCGFCAALLLDWEERCQHVAQHYEEGKSKEDWRHTNVIWALLHQPGIHLTWRKFLIREYGARPNPKPVFRWDRALSGRSHSLSEPWNHPTRLQDLLEYGDHPQRDIDAVVQKAHDLGASHFKAKDSKTSESGSAPNSALEDYQGQRSPGESVSREEILNMRTPVTEASSKDLEVGSSFQSLNPERNASPSFSESTAYSSGESTADDELDSPSTLSREQRKFELADSLMKYFFVWLNPRTEASPEDGGDRCTNDCAASASHTSLAGVVSSSNNVSCESWSKRHRQNRSENNEDESDGDTDKRKNKRPKGHDEENQTVKEHAS</sequence>
<dbReference type="SMART" id="SM00355">
    <property type="entry name" value="ZnF_C2H2"/>
    <property type="match status" value="3"/>
</dbReference>
<feature type="domain" description="C2H2-type" evidence="3">
    <location>
        <begin position="296"/>
        <end position="319"/>
    </location>
</feature>
<evidence type="ECO:0000256" key="1">
    <source>
        <dbReference type="PROSITE-ProRule" id="PRU00042"/>
    </source>
</evidence>
<evidence type="ECO:0000256" key="2">
    <source>
        <dbReference type="SAM" id="MobiDB-lite"/>
    </source>
</evidence>
<dbReference type="Proteomes" id="UP000799772">
    <property type="component" value="Unassembled WGS sequence"/>
</dbReference>
<feature type="region of interest" description="Disordered" evidence="2">
    <location>
        <begin position="493"/>
        <end position="589"/>
    </location>
</feature>
<feature type="compositionally biased region" description="Polar residues" evidence="2">
    <location>
        <begin position="35"/>
        <end position="44"/>
    </location>
</feature>
<feature type="compositionally biased region" description="Polar residues" evidence="2">
    <location>
        <begin position="252"/>
        <end position="262"/>
    </location>
</feature>
<feature type="compositionally biased region" description="Basic and acidic residues" evidence="2">
    <location>
        <begin position="682"/>
        <end position="695"/>
    </location>
</feature>
<feature type="region of interest" description="Disordered" evidence="2">
    <location>
        <begin position="1"/>
        <end position="52"/>
    </location>
</feature>
<dbReference type="PROSITE" id="PS50157">
    <property type="entry name" value="ZINC_FINGER_C2H2_2"/>
    <property type="match status" value="1"/>
</dbReference>
<organism evidence="4 5">
    <name type="scientific">Rhizodiscina lignyota</name>
    <dbReference type="NCBI Taxonomy" id="1504668"/>
    <lineage>
        <taxon>Eukaryota</taxon>
        <taxon>Fungi</taxon>
        <taxon>Dikarya</taxon>
        <taxon>Ascomycota</taxon>
        <taxon>Pezizomycotina</taxon>
        <taxon>Dothideomycetes</taxon>
        <taxon>Pleosporomycetidae</taxon>
        <taxon>Aulographales</taxon>
        <taxon>Rhizodiscinaceae</taxon>
        <taxon>Rhizodiscina</taxon>
    </lineage>
</organism>
<feature type="region of interest" description="Disordered" evidence="2">
    <location>
        <begin position="116"/>
        <end position="150"/>
    </location>
</feature>
<dbReference type="EMBL" id="ML978131">
    <property type="protein sequence ID" value="KAF2095587.1"/>
    <property type="molecule type" value="Genomic_DNA"/>
</dbReference>
<keyword evidence="1" id="KW-0863">Zinc-finger</keyword>
<feature type="compositionally biased region" description="Polar residues" evidence="2">
    <location>
        <begin position="129"/>
        <end position="150"/>
    </location>
</feature>
<accession>A0A9P4I9F6</accession>
<feature type="compositionally biased region" description="Polar residues" evidence="2">
    <location>
        <begin position="550"/>
        <end position="576"/>
    </location>
</feature>
<keyword evidence="1" id="KW-0479">Metal-binding</keyword>
<evidence type="ECO:0000313" key="5">
    <source>
        <dbReference type="Proteomes" id="UP000799772"/>
    </source>
</evidence>
<dbReference type="GO" id="GO:0008270">
    <property type="term" value="F:zinc ion binding"/>
    <property type="evidence" value="ECO:0007669"/>
    <property type="project" value="UniProtKB-KW"/>
</dbReference>
<dbReference type="PROSITE" id="PS00028">
    <property type="entry name" value="ZINC_FINGER_C2H2_1"/>
    <property type="match status" value="1"/>
</dbReference>
<keyword evidence="5" id="KW-1185">Reference proteome</keyword>
<gene>
    <name evidence="4" type="ORF">NA57DRAFT_59576</name>
</gene>
<dbReference type="InterPro" id="IPR013087">
    <property type="entry name" value="Znf_C2H2_type"/>
</dbReference>
<name>A0A9P4I9F6_9PEZI</name>
<reference evidence="4" key="1">
    <citation type="journal article" date="2020" name="Stud. Mycol.">
        <title>101 Dothideomycetes genomes: a test case for predicting lifestyles and emergence of pathogens.</title>
        <authorList>
            <person name="Haridas S."/>
            <person name="Albert R."/>
            <person name="Binder M."/>
            <person name="Bloem J."/>
            <person name="Labutti K."/>
            <person name="Salamov A."/>
            <person name="Andreopoulos B."/>
            <person name="Baker S."/>
            <person name="Barry K."/>
            <person name="Bills G."/>
            <person name="Bluhm B."/>
            <person name="Cannon C."/>
            <person name="Castanera R."/>
            <person name="Culley D."/>
            <person name="Daum C."/>
            <person name="Ezra D."/>
            <person name="Gonzalez J."/>
            <person name="Henrissat B."/>
            <person name="Kuo A."/>
            <person name="Liang C."/>
            <person name="Lipzen A."/>
            <person name="Lutzoni F."/>
            <person name="Magnuson J."/>
            <person name="Mondo S."/>
            <person name="Nolan M."/>
            <person name="Ohm R."/>
            <person name="Pangilinan J."/>
            <person name="Park H.-J."/>
            <person name="Ramirez L."/>
            <person name="Alfaro M."/>
            <person name="Sun H."/>
            <person name="Tritt A."/>
            <person name="Yoshinaga Y."/>
            <person name="Zwiers L.-H."/>
            <person name="Turgeon B."/>
            <person name="Goodwin S."/>
            <person name="Spatafora J."/>
            <person name="Crous P."/>
            <person name="Grigoriev I."/>
        </authorList>
    </citation>
    <scope>NUCLEOTIDE SEQUENCE</scope>
    <source>
        <strain evidence="4">CBS 133067</strain>
    </source>
</reference>
<proteinExistence type="predicted"/>
<keyword evidence="1" id="KW-0862">Zinc</keyword>
<evidence type="ECO:0000313" key="4">
    <source>
        <dbReference type="EMBL" id="KAF2095587.1"/>
    </source>
</evidence>
<protein>
    <recommendedName>
        <fullName evidence="3">C2H2-type domain-containing protein</fullName>
    </recommendedName>
</protein>
<dbReference type="Gene3D" id="3.30.160.60">
    <property type="entry name" value="Classic Zinc Finger"/>
    <property type="match status" value="1"/>
</dbReference>
<feature type="compositionally biased region" description="Basic and acidic residues" evidence="2">
    <location>
        <begin position="493"/>
        <end position="502"/>
    </location>
</feature>
<feature type="region of interest" description="Disordered" evidence="2">
    <location>
        <begin position="216"/>
        <end position="286"/>
    </location>
</feature>
<dbReference type="OrthoDB" id="654211at2759"/>